<evidence type="ECO:0000313" key="2">
    <source>
        <dbReference type="EMBL" id="RSU16330.1"/>
    </source>
</evidence>
<evidence type="ECO:0000256" key="1">
    <source>
        <dbReference type="SAM" id="Phobius"/>
    </source>
</evidence>
<protein>
    <recommendedName>
        <fullName evidence="4">DUF308 domain-containing protein</fullName>
    </recommendedName>
</protein>
<feature type="transmembrane region" description="Helical" evidence="1">
    <location>
        <begin position="89"/>
        <end position="105"/>
    </location>
</feature>
<dbReference type="RefSeq" id="WP_126791408.1">
    <property type="nucleotide sequence ID" value="NZ_CP060720.1"/>
</dbReference>
<comment type="caution">
    <text evidence="2">The sequence shown here is derived from an EMBL/GenBank/DDBJ whole genome shotgun (WGS) entry which is preliminary data.</text>
</comment>
<reference evidence="2 3" key="1">
    <citation type="submission" date="2017-05" db="EMBL/GenBank/DDBJ databases">
        <title>Vagococcus spp. assemblies.</title>
        <authorList>
            <person name="Gulvik C.A."/>
        </authorList>
    </citation>
    <scope>NUCLEOTIDE SEQUENCE [LARGE SCALE GENOMIC DNA]</scope>
    <source>
        <strain evidence="2 3">SS1714</strain>
    </source>
</reference>
<feature type="transmembrane region" description="Helical" evidence="1">
    <location>
        <begin position="35"/>
        <end position="53"/>
    </location>
</feature>
<feature type="transmembrane region" description="Helical" evidence="1">
    <location>
        <begin position="125"/>
        <end position="146"/>
    </location>
</feature>
<keyword evidence="1" id="KW-0812">Transmembrane</keyword>
<dbReference type="GeneID" id="95580579"/>
<feature type="transmembrane region" description="Helical" evidence="1">
    <location>
        <begin position="65"/>
        <end position="83"/>
    </location>
</feature>
<gene>
    <name evidence="2" type="ORF">CBF28_02040</name>
</gene>
<organism evidence="2 3">
    <name type="scientific">Vagococcus carniphilus</name>
    <dbReference type="NCBI Taxonomy" id="218144"/>
    <lineage>
        <taxon>Bacteria</taxon>
        <taxon>Bacillati</taxon>
        <taxon>Bacillota</taxon>
        <taxon>Bacilli</taxon>
        <taxon>Lactobacillales</taxon>
        <taxon>Enterococcaceae</taxon>
        <taxon>Vagococcus</taxon>
    </lineage>
</organism>
<evidence type="ECO:0000313" key="3">
    <source>
        <dbReference type="Proteomes" id="UP000288028"/>
    </source>
</evidence>
<dbReference type="AlphaFoldDB" id="A0A430B7N4"/>
<name>A0A430B7N4_9ENTE</name>
<keyword evidence="1" id="KW-1133">Transmembrane helix</keyword>
<sequence>MEKSMSFNWMKLAVSFLLLLSGIMIFLKPTNLLNGWMNIILMTLFINIFINIISAKKESNEENSVWIQVKSVMSLLFFLTLFLNKLFTVIVVSDIGFLFGIWFILEMLTSIMQLKIIKPRIKQKWLLISFFMLILMGVILGVVLLVSPFISTLSVATLIGINFLILGGRNLIEGLV</sequence>
<proteinExistence type="predicted"/>
<dbReference type="Proteomes" id="UP000288028">
    <property type="component" value="Unassembled WGS sequence"/>
</dbReference>
<keyword evidence="1" id="KW-0472">Membrane</keyword>
<feature type="transmembrane region" description="Helical" evidence="1">
    <location>
        <begin position="152"/>
        <end position="172"/>
    </location>
</feature>
<accession>A0A430B7N4</accession>
<keyword evidence="3" id="KW-1185">Reference proteome</keyword>
<evidence type="ECO:0008006" key="4">
    <source>
        <dbReference type="Google" id="ProtNLM"/>
    </source>
</evidence>
<dbReference type="EMBL" id="NGKB01000002">
    <property type="protein sequence ID" value="RSU16330.1"/>
    <property type="molecule type" value="Genomic_DNA"/>
</dbReference>